<dbReference type="AlphaFoldDB" id="A0A0A5GFD3"/>
<dbReference type="InterPro" id="IPR001375">
    <property type="entry name" value="Peptidase_S9_cat"/>
</dbReference>
<keyword evidence="2" id="KW-0645">Protease</keyword>
<dbReference type="Pfam" id="PF00326">
    <property type="entry name" value="Peptidase_S9"/>
    <property type="match status" value="1"/>
</dbReference>
<dbReference type="EMBL" id="AVPE01000008">
    <property type="protein sequence ID" value="KGX91926.1"/>
    <property type="molecule type" value="Genomic_DNA"/>
</dbReference>
<dbReference type="GO" id="GO:0004252">
    <property type="term" value="F:serine-type endopeptidase activity"/>
    <property type="evidence" value="ECO:0007669"/>
    <property type="project" value="TreeGrafter"/>
</dbReference>
<sequence>MKFKEPRLRHFFETYGIETFAVNEDESQLVYSTNINGHYNVWALDLPNQYPYPLTFHNQTNRGVTFSKDGSFILILTDRDGDENDQIYATPSTGGELQPLRTHEGKKHIGPLFSEDGNTLYYTSNKEDPTYMKVYAFNVKDGEETIILHGSDAPTYLLDKSKEEPNYLIMKHFSNTHVIGYVFSNNELVSMTPDPESQHVVAGGTFISEDEVYFTTNYQADRTYLAKYNVRSQTFEKVIEVDDTDFTHITYDNTNHILYIVGSHGVNDSLFTYSVETDEMSIIELPIRVIDQLHVAKSGAVYILGDTSTATQNIYRLSEDGWKPLTSHRVPTVKEEHLSTPEVVQYQSFDGTTIEALLFKPVQSKDNGRVVFWPHGGPQAAERDSFRSLFQAIVYEGYTLFAPNFRGSSGYGQEFMQLVEGDWGHGPRLDNVYGLEWLIQQGYATKGEIFLLGGSYGGYMALLLHGRHQDYFKAVVDIFGPSNLFSFIESVPPHWKPIMAKWVGDPIQDKEKLIEDSPITYLDGMTKPMYVIQGANDPRVVKQESDQIVEALRNKGRKIEYLVLEDEGHGFSKKANEIRVYEEVLRFFRDHLTN</sequence>
<dbReference type="Proteomes" id="UP000030528">
    <property type="component" value="Unassembled WGS sequence"/>
</dbReference>
<dbReference type="STRING" id="1385510.GCA_000425205_00638"/>
<dbReference type="SUPFAM" id="SSF53474">
    <property type="entry name" value="alpha/beta-Hydrolases"/>
    <property type="match status" value="1"/>
</dbReference>
<evidence type="ECO:0000313" key="5">
    <source>
        <dbReference type="Proteomes" id="UP000030528"/>
    </source>
</evidence>
<keyword evidence="2" id="KW-0720">Serine protease</keyword>
<dbReference type="SUPFAM" id="SSF69322">
    <property type="entry name" value="Tricorn protease domain 2"/>
    <property type="match status" value="1"/>
</dbReference>
<evidence type="ECO:0000256" key="2">
    <source>
        <dbReference type="ARBA" id="ARBA00022825"/>
    </source>
</evidence>
<evidence type="ECO:0000259" key="3">
    <source>
        <dbReference type="Pfam" id="PF00326"/>
    </source>
</evidence>
<evidence type="ECO:0000256" key="1">
    <source>
        <dbReference type="ARBA" id="ARBA00022801"/>
    </source>
</evidence>
<organism evidence="4 5">
    <name type="scientific">Pontibacillus halophilus JSM 076056 = DSM 19796</name>
    <dbReference type="NCBI Taxonomy" id="1385510"/>
    <lineage>
        <taxon>Bacteria</taxon>
        <taxon>Bacillati</taxon>
        <taxon>Bacillota</taxon>
        <taxon>Bacilli</taxon>
        <taxon>Bacillales</taxon>
        <taxon>Bacillaceae</taxon>
        <taxon>Pontibacillus</taxon>
    </lineage>
</organism>
<keyword evidence="1" id="KW-0378">Hydrolase</keyword>
<dbReference type="Pfam" id="PF07676">
    <property type="entry name" value="PD40"/>
    <property type="match status" value="2"/>
</dbReference>
<dbReference type="PANTHER" id="PTHR42776:SF27">
    <property type="entry name" value="DIPEPTIDYL PEPTIDASE FAMILY MEMBER 6"/>
    <property type="match status" value="1"/>
</dbReference>
<feature type="domain" description="Peptidase S9 prolyl oligopeptidase catalytic" evidence="3">
    <location>
        <begin position="385"/>
        <end position="593"/>
    </location>
</feature>
<reference evidence="4 5" key="1">
    <citation type="submission" date="2013-08" db="EMBL/GenBank/DDBJ databases">
        <authorList>
            <person name="Huang J."/>
            <person name="Wang G."/>
        </authorList>
    </citation>
    <scope>NUCLEOTIDE SEQUENCE [LARGE SCALE GENOMIC DNA]</scope>
    <source>
        <strain evidence="4 5">JSM 076056</strain>
    </source>
</reference>
<dbReference type="PANTHER" id="PTHR42776">
    <property type="entry name" value="SERINE PEPTIDASE S9 FAMILY MEMBER"/>
    <property type="match status" value="1"/>
</dbReference>
<evidence type="ECO:0000313" key="4">
    <source>
        <dbReference type="EMBL" id="KGX91926.1"/>
    </source>
</evidence>
<name>A0A0A5GFD3_9BACI</name>
<dbReference type="OrthoDB" id="108903at2"/>
<dbReference type="Gene3D" id="3.40.50.1820">
    <property type="entry name" value="alpha/beta hydrolase"/>
    <property type="match status" value="1"/>
</dbReference>
<dbReference type="eggNOG" id="COG1506">
    <property type="taxonomic scope" value="Bacteria"/>
</dbReference>
<dbReference type="eggNOG" id="COG0823">
    <property type="taxonomic scope" value="Bacteria"/>
</dbReference>
<dbReference type="GO" id="GO:0006508">
    <property type="term" value="P:proteolysis"/>
    <property type="evidence" value="ECO:0007669"/>
    <property type="project" value="InterPro"/>
</dbReference>
<keyword evidence="5" id="KW-1185">Reference proteome</keyword>
<protein>
    <submittedName>
        <fullName evidence="4">Peptidase S9</fullName>
    </submittedName>
</protein>
<dbReference type="RefSeq" id="WP_026799419.1">
    <property type="nucleotide sequence ID" value="NZ_AULI01000002.1"/>
</dbReference>
<dbReference type="InterPro" id="IPR011659">
    <property type="entry name" value="WD40"/>
</dbReference>
<dbReference type="Gene3D" id="2.120.10.30">
    <property type="entry name" value="TolB, C-terminal domain"/>
    <property type="match status" value="1"/>
</dbReference>
<gene>
    <name evidence="4" type="ORF">N781_02490</name>
</gene>
<accession>A0A0A5GFD3</accession>
<comment type="caution">
    <text evidence="4">The sequence shown here is derived from an EMBL/GenBank/DDBJ whole genome shotgun (WGS) entry which is preliminary data.</text>
</comment>
<proteinExistence type="predicted"/>
<dbReference type="InterPro" id="IPR029058">
    <property type="entry name" value="AB_hydrolase_fold"/>
</dbReference>
<dbReference type="InterPro" id="IPR011042">
    <property type="entry name" value="6-blade_b-propeller_TolB-like"/>
</dbReference>